<feature type="region of interest" description="Disordered" evidence="1">
    <location>
        <begin position="101"/>
        <end position="122"/>
    </location>
</feature>
<dbReference type="Proteomes" id="UP001153269">
    <property type="component" value="Unassembled WGS sequence"/>
</dbReference>
<organism evidence="2 3">
    <name type="scientific">Pleuronectes platessa</name>
    <name type="common">European plaice</name>
    <dbReference type="NCBI Taxonomy" id="8262"/>
    <lineage>
        <taxon>Eukaryota</taxon>
        <taxon>Metazoa</taxon>
        <taxon>Chordata</taxon>
        <taxon>Craniata</taxon>
        <taxon>Vertebrata</taxon>
        <taxon>Euteleostomi</taxon>
        <taxon>Actinopterygii</taxon>
        <taxon>Neopterygii</taxon>
        <taxon>Teleostei</taxon>
        <taxon>Neoteleostei</taxon>
        <taxon>Acanthomorphata</taxon>
        <taxon>Carangaria</taxon>
        <taxon>Pleuronectiformes</taxon>
        <taxon>Pleuronectoidei</taxon>
        <taxon>Pleuronectidae</taxon>
        <taxon>Pleuronectes</taxon>
    </lineage>
</organism>
<dbReference type="EMBL" id="CADEAL010001119">
    <property type="protein sequence ID" value="CAB1429297.1"/>
    <property type="molecule type" value="Genomic_DNA"/>
</dbReference>
<feature type="region of interest" description="Disordered" evidence="1">
    <location>
        <begin position="75"/>
        <end position="94"/>
    </location>
</feature>
<evidence type="ECO:0000256" key="1">
    <source>
        <dbReference type="SAM" id="MobiDB-lite"/>
    </source>
</evidence>
<evidence type="ECO:0000313" key="2">
    <source>
        <dbReference type="EMBL" id="CAB1429297.1"/>
    </source>
</evidence>
<protein>
    <submittedName>
        <fullName evidence="2">Uncharacterized protein</fullName>
    </submittedName>
</protein>
<dbReference type="AlphaFoldDB" id="A0A9N7UF06"/>
<evidence type="ECO:0000313" key="3">
    <source>
        <dbReference type="Proteomes" id="UP001153269"/>
    </source>
</evidence>
<feature type="compositionally biased region" description="Polar residues" evidence="1">
    <location>
        <begin position="75"/>
        <end position="93"/>
    </location>
</feature>
<proteinExistence type="predicted"/>
<accession>A0A9N7UF06</accession>
<sequence>MEKGGDDGMERGGQNGERRTGWREEDEMERGGWDGEKRIEWRAGGREDEGMERGGFFKEYNISRHFATKYANYASKQSTQERAATAQRDSSLSWVDLLRPPVGVQRSVGADTNRAGGRSKRK</sequence>
<feature type="region of interest" description="Disordered" evidence="1">
    <location>
        <begin position="1"/>
        <end position="54"/>
    </location>
</feature>
<name>A0A9N7UF06_PLEPL</name>
<gene>
    <name evidence="2" type="ORF">PLEPLA_LOCUS17273</name>
</gene>
<keyword evidence="3" id="KW-1185">Reference proteome</keyword>
<comment type="caution">
    <text evidence="2">The sequence shown here is derived from an EMBL/GenBank/DDBJ whole genome shotgun (WGS) entry which is preliminary data.</text>
</comment>
<reference evidence="2" key="1">
    <citation type="submission" date="2020-03" db="EMBL/GenBank/DDBJ databases">
        <authorList>
            <person name="Weist P."/>
        </authorList>
    </citation>
    <scope>NUCLEOTIDE SEQUENCE</scope>
</reference>